<evidence type="ECO:0000259" key="10">
    <source>
        <dbReference type="PROSITE" id="PS51362"/>
    </source>
</evidence>
<dbReference type="Proteomes" id="UP000095300">
    <property type="component" value="Unassembled WGS sequence"/>
</dbReference>
<dbReference type="PROSITE" id="PS00250">
    <property type="entry name" value="TGF_BETA_1"/>
    <property type="match status" value="1"/>
</dbReference>
<dbReference type="InterPro" id="IPR015615">
    <property type="entry name" value="TGF-beta-rel"/>
</dbReference>
<organism evidence="11 12">
    <name type="scientific">Stomoxys calcitrans</name>
    <name type="common">Stable fly</name>
    <name type="synonym">Conops calcitrans</name>
    <dbReference type="NCBI Taxonomy" id="35570"/>
    <lineage>
        <taxon>Eukaryota</taxon>
        <taxon>Metazoa</taxon>
        <taxon>Ecdysozoa</taxon>
        <taxon>Arthropoda</taxon>
        <taxon>Hexapoda</taxon>
        <taxon>Insecta</taxon>
        <taxon>Pterygota</taxon>
        <taxon>Neoptera</taxon>
        <taxon>Endopterygota</taxon>
        <taxon>Diptera</taxon>
        <taxon>Brachycera</taxon>
        <taxon>Muscomorpha</taxon>
        <taxon>Muscoidea</taxon>
        <taxon>Muscidae</taxon>
        <taxon>Stomoxys</taxon>
    </lineage>
</organism>
<reference evidence="12" key="1">
    <citation type="submission" date="2015-05" db="EMBL/GenBank/DDBJ databases">
        <authorList>
            <person name="Wilson R.K."/>
            <person name="Warren W.C."/>
            <person name="Olafson P."/>
        </authorList>
    </citation>
    <scope>NUCLEOTIDE SEQUENCE [LARGE SCALE GENOMIC DNA]</scope>
    <source>
        <strain evidence="12">USDA</strain>
    </source>
</reference>
<evidence type="ECO:0000256" key="3">
    <source>
        <dbReference type="ARBA" id="ARBA00022525"/>
    </source>
</evidence>
<dbReference type="VEuPathDB" id="VectorBase:SCAU014796"/>
<keyword evidence="12" id="KW-1185">Reference proteome</keyword>
<dbReference type="EnsemblMetazoa" id="SCAU014796-RA">
    <property type="protein sequence ID" value="SCAU014796-PA"/>
    <property type="gene ID" value="SCAU014796"/>
</dbReference>
<dbReference type="Pfam" id="PF00019">
    <property type="entry name" value="TGF_beta"/>
    <property type="match status" value="1"/>
</dbReference>
<proteinExistence type="inferred from homology"/>
<dbReference type="GO" id="GO:0005615">
    <property type="term" value="C:extracellular space"/>
    <property type="evidence" value="ECO:0007669"/>
    <property type="project" value="TreeGrafter"/>
</dbReference>
<sequence length="448" mass="51642">MASKMLYIELFLLLHLTQGTTAHNMKNDFIMDTIDQMPVPNDIKELTGYEFDLADILGFGNDHHERLPRHLPLKSSASKFLLEVYSDLTENEEELDHVREHLTRGRQRRALREERFITKFDRMEIEKCNNIVTFSSKKGALTSNVMADLPIATDMVIGFNTNDVPRDLQLVHSALRLYQQPNLGKFVQNTDTQQASISIYQRVVLRKQYTGALRILASVNTTTSHKGWLEFNMTRILTRWLQHKTSQVVRLNELVIGVTLEMENVAHEKKSIEILPSDLGLVQPNITEDMIDLQPFIIGYFNGPELMNKIQKLRFKRDVIKRKRKADFYQRRPPPPPIQEIYKLPKTCERLNFTLDFNDLHMHDWVIAPKKFEAFFCGGECNFPLGSKMNATNHAIVQTLMHLKQPNLPKPCCVPTVLGSISILHYLNEDSVNLSKYPQSVAKECGCH</sequence>
<dbReference type="PANTHER" id="PTHR11848:SF310">
    <property type="entry name" value="PROTEIN 60A-RELATED"/>
    <property type="match status" value="1"/>
</dbReference>
<evidence type="ECO:0000313" key="11">
    <source>
        <dbReference type="EnsemblMetazoa" id="SCAU014796-PB"/>
    </source>
</evidence>
<keyword evidence="6" id="KW-1015">Disulfide bond</keyword>
<dbReference type="GO" id="GO:0008083">
    <property type="term" value="F:growth factor activity"/>
    <property type="evidence" value="ECO:0007669"/>
    <property type="project" value="UniProtKB-KW"/>
</dbReference>
<dbReference type="AlphaFoldDB" id="A0A1I8Q874"/>
<dbReference type="SMART" id="SM00204">
    <property type="entry name" value="TGFB"/>
    <property type="match status" value="1"/>
</dbReference>
<evidence type="ECO:0000256" key="4">
    <source>
        <dbReference type="ARBA" id="ARBA00022729"/>
    </source>
</evidence>
<dbReference type="InterPro" id="IPR029034">
    <property type="entry name" value="Cystine-knot_cytokine"/>
</dbReference>
<keyword evidence="5 8" id="KW-0339">Growth factor</keyword>
<evidence type="ECO:0000256" key="2">
    <source>
        <dbReference type="ARBA" id="ARBA00006656"/>
    </source>
</evidence>
<gene>
    <name evidence="11" type="primary">106090050</name>
</gene>
<dbReference type="PANTHER" id="PTHR11848">
    <property type="entry name" value="TGF-BETA FAMILY"/>
    <property type="match status" value="1"/>
</dbReference>
<keyword evidence="4 9" id="KW-0732">Signal</keyword>
<feature type="signal peptide" evidence="9">
    <location>
        <begin position="1"/>
        <end position="22"/>
    </location>
</feature>
<dbReference type="SUPFAM" id="SSF57501">
    <property type="entry name" value="Cystine-knot cytokines"/>
    <property type="match status" value="1"/>
</dbReference>
<dbReference type="KEGG" id="scac:106090050"/>
<dbReference type="InterPro" id="IPR001111">
    <property type="entry name" value="TGF-b_propeptide"/>
</dbReference>
<dbReference type="STRING" id="35570.A0A1I8Q874"/>
<comment type="similarity">
    <text evidence="2 8">Belongs to the TGF-beta family.</text>
</comment>
<evidence type="ECO:0000256" key="7">
    <source>
        <dbReference type="ARBA" id="ARBA00023180"/>
    </source>
</evidence>
<evidence type="ECO:0000256" key="6">
    <source>
        <dbReference type="ARBA" id="ARBA00023157"/>
    </source>
</evidence>
<dbReference type="PROSITE" id="PS51362">
    <property type="entry name" value="TGF_BETA_2"/>
    <property type="match status" value="1"/>
</dbReference>
<keyword evidence="3" id="KW-0964">Secreted</keyword>
<dbReference type="InterPro" id="IPR017948">
    <property type="entry name" value="TGFb_CS"/>
</dbReference>
<dbReference type="OrthoDB" id="5987191at2759"/>
<dbReference type="Gene3D" id="2.10.90.10">
    <property type="entry name" value="Cystine-knot cytokines"/>
    <property type="match status" value="1"/>
</dbReference>
<reference evidence="11" key="2">
    <citation type="submission" date="2020-05" db="UniProtKB">
        <authorList>
            <consortium name="EnsemblMetazoa"/>
        </authorList>
    </citation>
    <scope>IDENTIFICATION</scope>
    <source>
        <strain evidence="11">USDA</strain>
    </source>
</reference>
<dbReference type="InterPro" id="IPR001839">
    <property type="entry name" value="TGF-b_C"/>
</dbReference>
<dbReference type="GO" id="GO:0005125">
    <property type="term" value="F:cytokine activity"/>
    <property type="evidence" value="ECO:0007669"/>
    <property type="project" value="TreeGrafter"/>
</dbReference>
<evidence type="ECO:0000256" key="5">
    <source>
        <dbReference type="ARBA" id="ARBA00023030"/>
    </source>
</evidence>
<dbReference type="Pfam" id="PF00688">
    <property type="entry name" value="TGFb_propeptide"/>
    <property type="match status" value="1"/>
</dbReference>
<dbReference type="EnsemblMetazoa" id="SCAU014796-RC">
    <property type="protein sequence ID" value="SCAU014796-PC"/>
    <property type="gene ID" value="SCAU014796"/>
</dbReference>
<comment type="subcellular location">
    <subcellularLocation>
        <location evidence="1">Secreted</location>
    </subcellularLocation>
</comment>
<dbReference type="Gene3D" id="2.60.120.970">
    <property type="match status" value="1"/>
</dbReference>
<accession>A0A1I8Q874</accession>
<feature type="domain" description="TGF-beta family profile" evidence="10">
    <location>
        <begin position="321"/>
        <end position="448"/>
    </location>
</feature>
<dbReference type="EnsemblMetazoa" id="SCAU014796-RB">
    <property type="protein sequence ID" value="SCAU014796-PB"/>
    <property type="gene ID" value="SCAU014796"/>
</dbReference>
<feature type="chain" id="PRO_5014271858" description="TGF-beta family profile domain-containing protein" evidence="9">
    <location>
        <begin position="23"/>
        <end position="448"/>
    </location>
</feature>
<evidence type="ECO:0000256" key="8">
    <source>
        <dbReference type="RuleBase" id="RU000354"/>
    </source>
</evidence>
<evidence type="ECO:0000256" key="9">
    <source>
        <dbReference type="SAM" id="SignalP"/>
    </source>
</evidence>
<evidence type="ECO:0000256" key="1">
    <source>
        <dbReference type="ARBA" id="ARBA00004613"/>
    </source>
</evidence>
<dbReference type="FunFam" id="2.10.90.10:FF:000052">
    <property type="entry name" value="Bone morphogenetic protein"/>
    <property type="match status" value="1"/>
</dbReference>
<dbReference type="CDD" id="cd13761">
    <property type="entry name" value="TGF_beta_BMP5_like"/>
    <property type="match status" value="1"/>
</dbReference>
<protein>
    <recommendedName>
        <fullName evidence="10">TGF-beta family profile domain-containing protein</fullName>
    </recommendedName>
</protein>
<name>A0A1I8Q874_STOCA</name>
<evidence type="ECO:0000313" key="12">
    <source>
        <dbReference type="Proteomes" id="UP000095300"/>
    </source>
</evidence>
<keyword evidence="7" id="KW-0325">Glycoprotein</keyword>